<dbReference type="InterPro" id="IPR011032">
    <property type="entry name" value="GroES-like_sf"/>
</dbReference>
<dbReference type="SMART" id="SM00883">
    <property type="entry name" value="Cpn10"/>
    <property type="match status" value="1"/>
</dbReference>
<accession>A0ABP7DB47</accession>
<dbReference type="EMBL" id="BAABEO010000034">
    <property type="protein sequence ID" value="GAA3703306.1"/>
    <property type="molecule type" value="Genomic_DNA"/>
</dbReference>
<evidence type="ECO:0000313" key="5">
    <source>
        <dbReference type="Proteomes" id="UP001500752"/>
    </source>
</evidence>
<evidence type="ECO:0000256" key="2">
    <source>
        <dbReference type="ARBA" id="ARBA00023186"/>
    </source>
</evidence>
<dbReference type="PRINTS" id="PR00297">
    <property type="entry name" value="CHAPERONIN10"/>
</dbReference>
<keyword evidence="5" id="KW-1185">Reference proteome</keyword>
<name>A0ABP7DB47_9MICC</name>
<dbReference type="PANTHER" id="PTHR10772:SF58">
    <property type="entry name" value="CO-CHAPERONIN GROES"/>
    <property type="match status" value="1"/>
</dbReference>
<dbReference type="Pfam" id="PF00166">
    <property type="entry name" value="Cpn10"/>
    <property type="match status" value="1"/>
</dbReference>
<organism evidence="4 5">
    <name type="scientific">Arthrobacter ginkgonis</name>
    <dbReference type="NCBI Taxonomy" id="1630594"/>
    <lineage>
        <taxon>Bacteria</taxon>
        <taxon>Bacillati</taxon>
        <taxon>Actinomycetota</taxon>
        <taxon>Actinomycetes</taxon>
        <taxon>Micrococcales</taxon>
        <taxon>Micrococcaceae</taxon>
        <taxon>Arthrobacter</taxon>
    </lineage>
</organism>
<evidence type="ECO:0000256" key="3">
    <source>
        <dbReference type="RuleBase" id="RU000535"/>
    </source>
</evidence>
<dbReference type="PANTHER" id="PTHR10772">
    <property type="entry name" value="10 KDA HEAT SHOCK PROTEIN"/>
    <property type="match status" value="1"/>
</dbReference>
<comment type="caution">
    <text evidence="4">The sequence shown here is derived from an EMBL/GenBank/DDBJ whole genome shotgun (WGS) entry which is preliminary data.</text>
</comment>
<dbReference type="SUPFAM" id="SSF50129">
    <property type="entry name" value="GroES-like"/>
    <property type="match status" value="1"/>
</dbReference>
<evidence type="ECO:0000256" key="1">
    <source>
        <dbReference type="ARBA" id="ARBA00006975"/>
    </source>
</evidence>
<dbReference type="Proteomes" id="UP001500752">
    <property type="component" value="Unassembled WGS sequence"/>
</dbReference>
<gene>
    <name evidence="4" type="ORF">GCM10023081_44590</name>
</gene>
<protein>
    <recommendedName>
        <fullName evidence="3">10 kDa chaperonin</fullName>
    </recommendedName>
</protein>
<sequence>MKDIVTEIPTSLPLRMLHDRLLVLLDKDAAERRSASGIVIPATAQIGKRLAWAQVVATGPNVRQVSPGDRVLFDPEDRSEVEVGAREYILLRERDVHAVAQPEDPDTAMGLYL</sequence>
<dbReference type="InterPro" id="IPR037124">
    <property type="entry name" value="Chaperonin_GroES_sf"/>
</dbReference>
<dbReference type="InterPro" id="IPR020818">
    <property type="entry name" value="Chaperonin_GroES"/>
</dbReference>
<reference evidence="5" key="1">
    <citation type="journal article" date="2019" name="Int. J. Syst. Evol. Microbiol.">
        <title>The Global Catalogue of Microorganisms (GCM) 10K type strain sequencing project: providing services to taxonomists for standard genome sequencing and annotation.</title>
        <authorList>
            <consortium name="The Broad Institute Genomics Platform"/>
            <consortium name="The Broad Institute Genome Sequencing Center for Infectious Disease"/>
            <person name="Wu L."/>
            <person name="Ma J."/>
        </authorList>
    </citation>
    <scope>NUCLEOTIDE SEQUENCE [LARGE SCALE GENOMIC DNA]</scope>
    <source>
        <strain evidence="5">JCM 30742</strain>
    </source>
</reference>
<comment type="similarity">
    <text evidence="1 3">Belongs to the GroES chaperonin family.</text>
</comment>
<dbReference type="Gene3D" id="2.30.33.40">
    <property type="entry name" value="GroES chaperonin"/>
    <property type="match status" value="1"/>
</dbReference>
<evidence type="ECO:0000313" key="4">
    <source>
        <dbReference type="EMBL" id="GAA3703306.1"/>
    </source>
</evidence>
<proteinExistence type="inferred from homology"/>
<dbReference type="CDD" id="cd00320">
    <property type="entry name" value="cpn10"/>
    <property type="match status" value="1"/>
</dbReference>
<comment type="subunit">
    <text evidence="3">Heptamer of 7 subunits arranged in a ring.</text>
</comment>
<comment type="function">
    <text evidence="3">Together with the chaperonin GroEL, plays an essential role in assisting protein folding. The GroEL-GroES system forms a nano-cage that allows encapsulation of the non-native substrate proteins and provides a physical environment optimized to promote and accelerate protein folding. GroES binds to the apical surface of the GroEL ring, thereby capping the opening of the GroEL channel.</text>
</comment>
<keyword evidence="2 3" id="KW-0143">Chaperone</keyword>